<feature type="compositionally biased region" description="Low complexity" evidence="5">
    <location>
        <begin position="140"/>
        <end position="149"/>
    </location>
</feature>
<protein>
    <recommendedName>
        <fullName evidence="4">Small ribosomal subunit protein mS41</fullName>
    </recommendedName>
</protein>
<dbReference type="SMART" id="SM01238">
    <property type="entry name" value="IGR"/>
    <property type="match status" value="1"/>
</dbReference>
<keyword evidence="8" id="KW-1185">Reference proteome</keyword>
<keyword evidence="3" id="KW-0496">Mitochondrion</keyword>
<name>A0AAN7YVT5_9MYCE</name>
<evidence type="ECO:0000256" key="1">
    <source>
        <dbReference type="ARBA" id="ARBA00004173"/>
    </source>
</evidence>
<evidence type="ECO:0000313" key="8">
    <source>
        <dbReference type="Proteomes" id="UP001344447"/>
    </source>
</evidence>
<feature type="region of interest" description="Disordered" evidence="5">
    <location>
        <begin position="131"/>
        <end position="160"/>
    </location>
</feature>
<organism evidence="7 8">
    <name type="scientific">Dictyostelium firmibasis</name>
    <dbReference type="NCBI Taxonomy" id="79012"/>
    <lineage>
        <taxon>Eukaryota</taxon>
        <taxon>Amoebozoa</taxon>
        <taxon>Evosea</taxon>
        <taxon>Eumycetozoa</taxon>
        <taxon>Dictyostelia</taxon>
        <taxon>Dictyosteliales</taxon>
        <taxon>Dictyosteliaceae</taxon>
        <taxon>Dictyostelium</taxon>
    </lineage>
</organism>
<comment type="caution">
    <text evidence="7">The sequence shown here is derived from an EMBL/GenBank/DDBJ whole genome shotgun (WGS) entry which is preliminary data.</text>
</comment>
<dbReference type="Pfam" id="PF09597">
    <property type="entry name" value="SAM_Ribosomal_mS41"/>
    <property type="match status" value="1"/>
</dbReference>
<evidence type="ECO:0000256" key="3">
    <source>
        <dbReference type="ARBA" id="ARBA00023128"/>
    </source>
</evidence>
<proteinExistence type="inferred from homology"/>
<evidence type="ECO:0000256" key="4">
    <source>
        <dbReference type="ARBA" id="ARBA00035129"/>
    </source>
</evidence>
<dbReference type="PANTHER" id="PTHR28235:SF1">
    <property type="entry name" value="SMALL RIBOSOMAL SUBUNIT PROTEIN MS41"/>
    <property type="match status" value="1"/>
</dbReference>
<accession>A0AAN7YVT5</accession>
<dbReference type="AlphaFoldDB" id="A0AAN7YVT5"/>
<reference evidence="7 8" key="1">
    <citation type="submission" date="2023-11" db="EMBL/GenBank/DDBJ databases">
        <title>Dfirmibasis_genome.</title>
        <authorList>
            <person name="Edelbroek B."/>
            <person name="Kjellin J."/>
            <person name="Jerlstrom-Hultqvist J."/>
            <person name="Soderbom F."/>
        </authorList>
    </citation>
    <scope>NUCLEOTIDE SEQUENCE [LARGE SCALE GENOMIC DNA]</scope>
    <source>
        <strain evidence="7 8">TNS-C-14</strain>
    </source>
</reference>
<comment type="similarity">
    <text evidence="2">Belongs to the mitochondrion-specific ribosomal protein mS41 family.</text>
</comment>
<dbReference type="PANTHER" id="PTHR28235">
    <property type="entry name" value="PROTEIN FYV4, MITOCHONDRIAL"/>
    <property type="match status" value="1"/>
</dbReference>
<evidence type="ECO:0000259" key="6">
    <source>
        <dbReference type="SMART" id="SM01238"/>
    </source>
</evidence>
<gene>
    <name evidence="7" type="ORF">RB653_002662</name>
</gene>
<dbReference type="InterPro" id="IPR019083">
    <property type="entry name" value="SAM_Ribosomal_mS41"/>
</dbReference>
<comment type="subcellular location">
    <subcellularLocation>
        <location evidence="1">Mitochondrion</location>
    </subcellularLocation>
</comment>
<evidence type="ECO:0000313" key="7">
    <source>
        <dbReference type="EMBL" id="KAK5577717.1"/>
    </source>
</evidence>
<feature type="domain" description="Small ribosomal subunit protein mS41 SAM" evidence="6">
    <location>
        <begin position="238"/>
        <end position="293"/>
    </location>
</feature>
<dbReference type="Proteomes" id="UP001344447">
    <property type="component" value="Unassembled WGS sequence"/>
</dbReference>
<sequence length="312" mass="36115">MISRLILNSRKINKNVIVPSNLAVTSLFKNNIIYINNRSFCSVDPTSSSEDSTIKKNKKYLDESITGDQISEYTYDEDESEYTDVDRYNFDQYYLDITEDIVDRQLVGDEAEEVDESIDLFEDDEIENFEVGQADEVSEMSDSSSSESTTTKKKTSETPVDNKPIWGVNYRVKEGQEEEDKFAFIQLPTDVPILPTINAPESVEELIINYQDPFKNPSKTNANYSPYFRFTEPRGFTVETFLKKIGRGCNQHVELFEKWEDLMETTPRKLKDAQVPVVNRKWILHWVEQFKQGRDPVLISKSKSKSKSNKKK</sequence>
<evidence type="ECO:0000256" key="5">
    <source>
        <dbReference type="SAM" id="MobiDB-lite"/>
    </source>
</evidence>
<dbReference type="GO" id="GO:0005739">
    <property type="term" value="C:mitochondrion"/>
    <property type="evidence" value="ECO:0007669"/>
    <property type="project" value="UniProtKB-SubCell"/>
</dbReference>
<dbReference type="InterPro" id="IPR039603">
    <property type="entry name" value="Ribosomal_mS41"/>
</dbReference>
<evidence type="ECO:0000256" key="2">
    <source>
        <dbReference type="ARBA" id="ARBA00010492"/>
    </source>
</evidence>
<dbReference type="EMBL" id="JAVFKY010000004">
    <property type="protein sequence ID" value="KAK5577717.1"/>
    <property type="molecule type" value="Genomic_DNA"/>
</dbReference>